<feature type="signal peptide" evidence="1">
    <location>
        <begin position="1"/>
        <end position="22"/>
    </location>
</feature>
<dbReference type="EMBL" id="BMWX01000004">
    <property type="protein sequence ID" value="GGZ31367.1"/>
    <property type="molecule type" value="Genomic_DNA"/>
</dbReference>
<accession>A0A918USL8</accession>
<sequence length="184" mass="21441">MKSLFKTGMAFIFFWCYSLAYAQDFEQPSEKKSLVYFYQSNGTGALAKFSYYDGKSYLGRFGGKKCLILECEPGEHVFWVAAENRSFIEANLLPGKTYIIQVISTVGIFSSAVKLFPIEPSKEKFLRGMKRYMTKNPPIYLNRSDLSLEEAKLDYFIENGIDKYTRDKENEKPFRQLLPEYYFN</sequence>
<proteinExistence type="predicted"/>
<evidence type="ECO:0000256" key="1">
    <source>
        <dbReference type="SAM" id="SignalP"/>
    </source>
</evidence>
<keyword evidence="1" id="KW-0732">Signal</keyword>
<feature type="chain" id="PRO_5037609105" description="DUF2846 domain-containing protein" evidence="1">
    <location>
        <begin position="23"/>
        <end position="184"/>
    </location>
</feature>
<reference evidence="2" key="2">
    <citation type="submission" date="2020-09" db="EMBL/GenBank/DDBJ databases">
        <authorList>
            <person name="Sun Q."/>
            <person name="Kim S."/>
        </authorList>
    </citation>
    <scope>NUCLEOTIDE SEQUENCE</scope>
    <source>
        <strain evidence="2">KCTC 12368</strain>
    </source>
</reference>
<evidence type="ECO:0000313" key="3">
    <source>
        <dbReference type="Proteomes" id="UP000619457"/>
    </source>
</evidence>
<protein>
    <recommendedName>
        <fullName evidence="4">DUF2846 domain-containing protein</fullName>
    </recommendedName>
</protein>
<gene>
    <name evidence="2" type="ORF">GCM10007049_25610</name>
</gene>
<dbReference type="Proteomes" id="UP000619457">
    <property type="component" value="Unassembled WGS sequence"/>
</dbReference>
<evidence type="ECO:0000313" key="2">
    <source>
        <dbReference type="EMBL" id="GGZ31367.1"/>
    </source>
</evidence>
<organism evidence="2 3">
    <name type="scientific">Echinicola pacifica</name>
    <dbReference type="NCBI Taxonomy" id="346377"/>
    <lineage>
        <taxon>Bacteria</taxon>
        <taxon>Pseudomonadati</taxon>
        <taxon>Bacteroidota</taxon>
        <taxon>Cytophagia</taxon>
        <taxon>Cytophagales</taxon>
        <taxon>Cyclobacteriaceae</taxon>
        <taxon>Echinicola</taxon>
    </lineage>
</organism>
<dbReference type="AlphaFoldDB" id="A0A918USL8"/>
<reference evidence="2" key="1">
    <citation type="journal article" date="2014" name="Int. J. Syst. Evol. Microbiol.">
        <title>Complete genome sequence of Corynebacterium casei LMG S-19264T (=DSM 44701T), isolated from a smear-ripened cheese.</title>
        <authorList>
            <consortium name="US DOE Joint Genome Institute (JGI-PGF)"/>
            <person name="Walter F."/>
            <person name="Albersmeier A."/>
            <person name="Kalinowski J."/>
            <person name="Ruckert C."/>
        </authorList>
    </citation>
    <scope>NUCLEOTIDE SEQUENCE</scope>
    <source>
        <strain evidence="2">KCTC 12368</strain>
    </source>
</reference>
<evidence type="ECO:0008006" key="4">
    <source>
        <dbReference type="Google" id="ProtNLM"/>
    </source>
</evidence>
<name>A0A918USL8_9BACT</name>
<comment type="caution">
    <text evidence="2">The sequence shown here is derived from an EMBL/GenBank/DDBJ whole genome shotgun (WGS) entry which is preliminary data.</text>
</comment>
<keyword evidence="3" id="KW-1185">Reference proteome</keyword>